<keyword evidence="2" id="KW-1185">Reference proteome</keyword>
<reference evidence="1" key="2">
    <citation type="submission" date="2021-04" db="EMBL/GenBank/DDBJ databases">
        <authorList>
            <person name="Podell S."/>
        </authorList>
    </citation>
    <scope>NUCLEOTIDE SEQUENCE</scope>
    <source>
        <strain evidence="1">Hildebrandi</strain>
    </source>
</reference>
<evidence type="ECO:0000313" key="1">
    <source>
        <dbReference type="EMBL" id="KAG7340133.1"/>
    </source>
</evidence>
<gene>
    <name evidence="1" type="ORF">IV203_006537</name>
</gene>
<evidence type="ECO:0000313" key="2">
    <source>
        <dbReference type="Proteomes" id="UP000693970"/>
    </source>
</evidence>
<organism evidence="1 2">
    <name type="scientific">Nitzschia inconspicua</name>
    <dbReference type="NCBI Taxonomy" id="303405"/>
    <lineage>
        <taxon>Eukaryota</taxon>
        <taxon>Sar</taxon>
        <taxon>Stramenopiles</taxon>
        <taxon>Ochrophyta</taxon>
        <taxon>Bacillariophyta</taxon>
        <taxon>Bacillariophyceae</taxon>
        <taxon>Bacillariophycidae</taxon>
        <taxon>Bacillariales</taxon>
        <taxon>Bacillariaceae</taxon>
        <taxon>Nitzschia</taxon>
    </lineage>
</organism>
<reference evidence="1" key="1">
    <citation type="journal article" date="2021" name="Sci. Rep.">
        <title>Diploid genomic architecture of Nitzschia inconspicua, an elite biomass production diatom.</title>
        <authorList>
            <person name="Oliver A."/>
            <person name="Podell S."/>
            <person name="Pinowska A."/>
            <person name="Traller J.C."/>
            <person name="Smith S.R."/>
            <person name="McClure R."/>
            <person name="Beliaev A."/>
            <person name="Bohutskyi P."/>
            <person name="Hill E.A."/>
            <person name="Rabines A."/>
            <person name="Zheng H."/>
            <person name="Allen L.Z."/>
            <person name="Kuo A."/>
            <person name="Grigoriev I.V."/>
            <person name="Allen A.E."/>
            <person name="Hazlebeck D."/>
            <person name="Allen E.E."/>
        </authorList>
    </citation>
    <scope>NUCLEOTIDE SEQUENCE</scope>
    <source>
        <strain evidence="1">Hildebrandi</strain>
    </source>
</reference>
<dbReference type="EMBL" id="JAGRRH010000028">
    <property type="protein sequence ID" value="KAG7340133.1"/>
    <property type="molecule type" value="Genomic_DNA"/>
</dbReference>
<dbReference type="AlphaFoldDB" id="A0A9K3KAT0"/>
<comment type="caution">
    <text evidence="1">The sequence shown here is derived from an EMBL/GenBank/DDBJ whole genome shotgun (WGS) entry which is preliminary data.</text>
</comment>
<dbReference type="Proteomes" id="UP000693970">
    <property type="component" value="Unassembled WGS sequence"/>
</dbReference>
<proteinExistence type="predicted"/>
<protein>
    <submittedName>
        <fullName evidence="1">Uncharacterized protein</fullName>
    </submittedName>
</protein>
<accession>A0A9K3KAT0</accession>
<name>A0A9K3KAT0_9STRA</name>
<sequence>MIPSTTFGFSFNPCSVEIHNAWCGKINHNQCGYSRDSKADASFQLGWGGLAPWPTSNRIVVAKSSAAAAAAAAAADLPDVRLAPPVDMLIV</sequence>